<dbReference type="OMA" id="CPEHGNG"/>
<feature type="compositionally biased region" description="Low complexity" evidence="1">
    <location>
        <begin position="74"/>
        <end position="100"/>
    </location>
</feature>
<protein>
    <submittedName>
        <fullName evidence="2">Os09g0398300 protein</fullName>
    </submittedName>
</protein>
<dbReference type="Gramene" id="Os09t0398300-01">
    <property type="protein sequence ID" value="Os09t0398300-01"/>
    <property type="gene ID" value="Os09g0398300"/>
</dbReference>
<reference evidence="2 3" key="3">
    <citation type="journal article" date="2013" name="Rice">
        <title>Improvement of the Oryza sativa Nipponbare reference genome using next generation sequence and optical map data.</title>
        <authorList>
            <person name="Kawahara Y."/>
            <person name="de la Bastide M."/>
            <person name="Hamilton J.P."/>
            <person name="Kanamori H."/>
            <person name="McCombie W.R."/>
            <person name="Ouyang S."/>
            <person name="Schwartz D.C."/>
            <person name="Tanaka T."/>
            <person name="Wu J."/>
            <person name="Zhou S."/>
            <person name="Childs K.L."/>
            <person name="Davidson R.M."/>
            <person name="Lin H."/>
            <person name="Quesada-Ocampo L."/>
            <person name="Vaillancourt B."/>
            <person name="Sakai H."/>
            <person name="Lee S.S."/>
            <person name="Kim J."/>
            <person name="Numa H."/>
            <person name="Itoh T."/>
            <person name="Buell C.R."/>
            <person name="Matsumoto T."/>
        </authorList>
    </citation>
    <scope>NUCLEOTIDE SEQUENCE [LARGE SCALE GENOMIC DNA]</scope>
    <source>
        <strain evidence="3">cv. Nipponbare</strain>
    </source>
</reference>
<evidence type="ECO:0000313" key="3">
    <source>
        <dbReference type="Proteomes" id="UP000059680"/>
    </source>
</evidence>
<dbReference type="Proteomes" id="UP000059680">
    <property type="component" value="Chromosome 9"/>
</dbReference>
<feature type="region of interest" description="Disordered" evidence="1">
    <location>
        <begin position="157"/>
        <end position="222"/>
    </location>
</feature>
<feature type="compositionally biased region" description="Acidic residues" evidence="1">
    <location>
        <begin position="161"/>
        <end position="171"/>
    </location>
</feature>
<dbReference type="AlphaFoldDB" id="Q6ERD1"/>
<name>Q6ERD1_ORYSJ</name>
<keyword evidence="3" id="KW-1185">Reference proteome</keyword>
<proteinExistence type="predicted"/>
<reference evidence="3" key="1">
    <citation type="journal article" date="2005" name="Nature">
        <title>The map-based sequence of the rice genome.</title>
        <authorList>
            <consortium name="International rice genome sequencing project (IRGSP)"/>
            <person name="Matsumoto T."/>
            <person name="Wu J."/>
            <person name="Kanamori H."/>
            <person name="Katayose Y."/>
            <person name="Fujisawa M."/>
            <person name="Namiki N."/>
            <person name="Mizuno H."/>
            <person name="Yamamoto K."/>
            <person name="Antonio B.A."/>
            <person name="Baba T."/>
            <person name="Sakata K."/>
            <person name="Nagamura Y."/>
            <person name="Aoki H."/>
            <person name="Arikawa K."/>
            <person name="Arita K."/>
            <person name="Bito T."/>
            <person name="Chiden Y."/>
            <person name="Fujitsuka N."/>
            <person name="Fukunaka R."/>
            <person name="Hamada M."/>
            <person name="Harada C."/>
            <person name="Hayashi A."/>
            <person name="Hijishita S."/>
            <person name="Honda M."/>
            <person name="Hosokawa S."/>
            <person name="Ichikawa Y."/>
            <person name="Idonuma A."/>
            <person name="Iijima M."/>
            <person name="Ikeda M."/>
            <person name="Ikeno M."/>
            <person name="Ito K."/>
            <person name="Ito S."/>
            <person name="Ito T."/>
            <person name="Ito Y."/>
            <person name="Ito Y."/>
            <person name="Iwabuchi A."/>
            <person name="Kamiya K."/>
            <person name="Karasawa W."/>
            <person name="Kurita K."/>
            <person name="Katagiri S."/>
            <person name="Kikuta A."/>
            <person name="Kobayashi H."/>
            <person name="Kobayashi N."/>
            <person name="Machita K."/>
            <person name="Maehara T."/>
            <person name="Masukawa M."/>
            <person name="Mizubayashi T."/>
            <person name="Mukai Y."/>
            <person name="Nagasaki H."/>
            <person name="Nagata Y."/>
            <person name="Naito S."/>
            <person name="Nakashima M."/>
            <person name="Nakama Y."/>
            <person name="Nakamichi Y."/>
            <person name="Nakamura M."/>
            <person name="Meguro A."/>
            <person name="Negishi M."/>
            <person name="Ohta I."/>
            <person name="Ohta T."/>
            <person name="Okamoto M."/>
            <person name="Ono N."/>
            <person name="Saji S."/>
            <person name="Sakaguchi M."/>
            <person name="Sakai K."/>
            <person name="Shibata M."/>
            <person name="Shimokawa T."/>
            <person name="Song J."/>
            <person name="Takazaki Y."/>
            <person name="Terasawa K."/>
            <person name="Tsugane M."/>
            <person name="Tsuji K."/>
            <person name="Ueda S."/>
            <person name="Waki K."/>
            <person name="Yamagata H."/>
            <person name="Yamamoto M."/>
            <person name="Yamamoto S."/>
            <person name="Yamane H."/>
            <person name="Yoshiki S."/>
            <person name="Yoshihara R."/>
            <person name="Yukawa K."/>
            <person name="Zhong H."/>
            <person name="Yano M."/>
            <person name="Yuan Q."/>
            <person name="Ouyang S."/>
            <person name="Liu J."/>
            <person name="Jones K.M."/>
            <person name="Gansberger K."/>
            <person name="Moffat K."/>
            <person name="Hill J."/>
            <person name="Bera J."/>
            <person name="Fadrosh D."/>
            <person name="Jin S."/>
            <person name="Johri S."/>
            <person name="Kim M."/>
            <person name="Overton L."/>
            <person name="Reardon M."/>
            <person name="Tsitrin T."/>
            <person name="Vuong H."/>
            <person name="Weaver B."/>
            <person name="Ciecko A."/>
            <person name="Tallon L."/>
            <person name="Jackson J."/>
            <person name="Pai G."/>
            <person name="Aken S.V."/>
            <person name="Utterback T."/>
            <person name="Reidmuller S."/>
            <person name="Feldblyum T."/>
            <person name="Hsiao J."/>
            <person name="Zismann V."/>
            <person name="Iobst S."/>
            <person name="de Vazeille A.R."/>
            <person name="Buell C.R."/>
            <person name="Ying K."/>
            <person name="Li Y."/>
            <person name="Lu T."/>
            <person name="Huang Y."/>
            <person name="Zhao Q."/>
            <person name="Feng Q."/>
            <person name="Zhang L."/>
            <person name="Zhu J."/>
            <person name="Weng Q."/>
            <person name="Mu J."/>
            <person name="Lu Y."/>
            <person name="Fan D."/>
            <person name="Liu Y."/>
            <person name="Guan J."/>
            <person name="Zhang Y."/>
            <person name="Yu S."/>
            <person name="Liu X."/>
            <person name="Zhang Y."/>
            <person name="Hong G."/>
            <person name="Han B."/>
            <person name="Choisne N."/>
            <person name="Demange N."/>
            <person name="Orjeda G."/>
            <person name="Samain S."/>
            <person name="Cattolico L."/>
            <person name="Pelletier E."/>
            <person name="Couloux A."/>
            <person name="Segurens B."/>
            <person name="Wincker P."/>
            <person name="D'Hont A."/>
            <person name="Scarpelli C."/>
            <person name="Weissenbach J."/>
            <person name="Salanoubat M."/>
            <person name="Quetier F."/>
            <person name="Yu Y."/>
            <person name="Kim H.R."/>
            <person name="Rambo T."/>
            <person name="Currie J."/>
            <person name="Collura K."/>
            <person name="Luo M."/>
            <person name="Yang T."/>
            <person name="Ammiraju J.S.S."/>
            <person name="Engler F."/>
            <person name="Soderlund C."/>
            <person name="Wing R.A."/>
            <person name="Palmer L.E."/>
            <person name="de la Bastide M."/>
            <person name="Spiegel L."/>
            <person name="Nascimento L."/>
            <person name="Zutavern T."/>
            <person name="O'Shaughnessy A."/>
            <person name="Dike S."/>
            <person name="Dedhia N."/>
            <person name="Preston R."/>
            <person name="Balija V."/>
            <person name="McCombie W.R."/>
            <person name="Chow T."/>
            <person name="Chen H."/>
            <person name="Chung M."/>
            <person name="Chen C."/>
            <person name="Shaw J."/>
            <person name="Wu H."/>
            <person name="Hsiao K."/>
            <person name="Chao Y."/>
            <person name="Chu M."/>
            <person name="Cheng C."/>
            <person name="Hour A."/>
            <person name="Lee P."/>
            <person name="Lin S."/>
            <person name="Lin Y."/>
            <person name="Liou J."/>
            <person name="Liu S."/>
            <person name="Hsing Y."/>
            <person name="Raghuvanshi S."/>
            <person name="Mohanty A."/>
            <person name="Bharti A.K."/>
            <person name="Gaur A."/>
            <person name="Gupta V."/>
            <person name="Kumar D."/>
            <person name="Ravi V."/>
            <person name="Vij S."/>
            <person name="Kapur A."/>
            <person name="Khurana P."/>
            <person name="Khurana P."/>
            <person name="Khurana J.P."/>
            <person name="Tyagi A.K."/>
            <person name="Gaikwad K."/>
            <person name="Singh A."/>
            <person name="Dalal V."/>
            <person name="Srivastava S."/>
            <person name="Dixit A."/>
            <person name="Pal A.K."/>
            <person name="Ghazi I.A."/>
            <person name="Yadav M."/>
            <person name="Pandit A."/>
            <person name="Bhargava A."/>
            <person name="Sureshbabu K."/>
            <person name="Batra K."/>
            <person name="Sharma T.R."/>
            <person name="Mohapatra T."/>
            <person name="Singh N.K."/>
            <person name="Messing J."/>
            <person name="Nelson A.B."/>
            <person name="Fuks G."/>
            <person name="Kavchok S."/>
            <person name="Keizer G."/>
            <person name="Linton E."/>
            <person name="Llaca V."/>
            <person name="Song R."/>
            <person name="Tanyolac B."/>
            <person name="Young S."/>
            <person name="Ho-Il K."/>
            <person name="Hahn J.H."/>
            <person name="Sangsakoo G."/>
            <person name="Vanavichit A."/>
            <person name="de Mattos Luiz.A.T."/>
            <person name="Zimmer P.D."/>
            <person name="Malone G."/>
            <person name="Dellagostin O."/>
            <person name="de Oliveira A.C."/>
            <person name="Bevan M."/>
            <person name="Bancroft I."/>
            <person name="Minx P."/>
            <person name="Cordum H."/>
            <person name="Wilson R."/>
            <person name="Cheng Z."/>
            <person name="Jin W."/>
            <person name="Jiang J."/>
            <person name="Leong S.A."/>
            <person name="Iwama H."/>
            <person name="Gojobori T."/>
            <person name="Itoh T."/>
            <person name="Niimura Y."/>
            <person name="Fujii Y."/>
            <person name="Habara T."/>
            <person name="Sakai H."/>
            <person name="Sato Y."/>
            <person name="Wilson G."/>
            <person name="Kumar K."/>
            <person name="McCouch S."/>
            <person name="Juretic N."/>
            <person name="Hoen D."/>
            <person name="Wright S."/>
            <person name="Bruskiewich R."/>
            <person name="Bureau T."/>
            <person name="Miyao A."/>
            <person name="Hirochika H."/>
            <person name="Nishikawa T."/>
            <person name="Kadowaki K."/>
            <person name="Sugiura M."/>
            <person name="Burr B."/>
            <person name="Sasaki T."/>
        </authorList>
    </citation>
    <scope>NUCLEOTIDE SEQUENCE [LARGE SCALE GENOMIC DNA]</scope>
    <source>
        <strain evidence="3">cv. Nipponbare</strain>
    </source>
</reference>
<dbReference type="InParanoid" id="Q6ERD1"/>
<sequence>MSGVYPLCRSWRSRSVHAKPQALVPQSTNAGTPSSSATSSAKLTRPLSTTHVTGSTPLLPSLATLLATSTSIARSSSATTGTASPCCPAPPRTGTRPAHAAPRRRRSRSWLCSVLTNVTGTLRECSSSASFNVGLMCPEHGNGNSIACALLPSPMANANNNDEDEDEDEEESHMGTGVRGCCGAAAHEVGGMERSGDGRSGATARRSSGGWSEVTARRSGGA</sequence>
<dbReference type="HOGENOM" id="CLU_108692_0_0_1"/>
<feature type="region of interest" description="Disordered" evidence="1">
    <location>
        <begin position="16"/>
        <end position="55"/>
    </location>
</feature>
<reference evidence="2 3" key="2">
    <citation type="journal article" date="2013" name="Plant Cell Physiol.">
        <title>Rice Annotation Project Database (RAP-DB): an integrative and interactive database for rice genomics.</title>
        <authorList>
            <person name="Sakai H."/>
            <person name="Lee S.S."/>
            <person name="Tanaka T."/>
            <person name="Numa H."/>
            <person name="Kim J."/>
            <person name="Kawahara Y."/>
            <person name="Wakimoto H."/>
            <person name="Yang C.C."/>
            <person name="Iwamoto M."/>
            <person name="Abe T."/>
            <person name="Yamada Y."/>
            <person name="Muto A."/>
            <person name="Inokuchi H."/>
            <person name="Ikemura T."/>
            <person name="Matsumoto T."/>
            <person name="Sasaki T."/>
            <person name="Itoh T."/>
        </authorList>
    </citation>
    <scope>NUCLEOTIDE SEQUENCE [LARGE SCALE GENOMIC DNA]</scope>
    <source>
        <strain evidence="3">cv. Nipponbare</strain>
    </source>
</reference>
<organism evidence="2 3">
    <name type="scientific">Oryza sativa subsp. japonica</name>
    <name type="common">Rice</name>
    <dbReference type="NCBI Taxonomy" id="39947"/>
    <lineage>
        <taxon>Eukaryota</taxon>
        <taxon>Viridiplantae</taxon>
        <taxon>Streptophyta</taxon>
        <taxon>Embryophyta</taxon>
        <taxon>Tracheophyta</taxon>
        <taxon>Spermatophyta</taxon>
        <taxon>Magnoliopsida</taxon>
        <taxon>Liliopsida</taxon>
        <taxon>Poales</taxon>
        <taxon>Poaceae</taxon>
        <taxon>BOP clade</taxon>
        <taxon>Oryzoideae</taxon>
        <taxon>Oryzeae</taxon>
        <taxon>Oryzinae</taxon>
        <taxon>Oryza</taxon>
        <taxon>Oryza sativa</taxon>
    </lineage>
</organism>
<accession>Q6ERD1</accession>
<feature type="region of interest" description="Disordered" evidence="1">
    <location>
        <begin position="74"/>
        <end position="104"/>
    </location>
</feature>
<gene>
    <name evidence="2" type="ordered locus">Os09g0398300</name>
    <name evidence="2" type="ORF">OSNPB_090398300</name>
</gene>
<dbReference type="EMBL" id="AP014965">
    <property type="protein sequence ID" value="BAT07948.1"/>
    <property type="molecule type" value="Genomic_DNA"/>
</dbReference>
<evidence type="ECO:0000313" key="2">
    <source>
        <dbReference type="EMBL" id="BAT07948.1"/>
    </source>
</evidence>
<feature type="compositionally biased region" description="Low complexity" evidence="1">
    <location>
        <begin position="27"/>
        <end position="41"/>
    </location>
</feature>
<evidence type="ECO:0000256" key="1">
    <source>
        <dbReference type="SAM" id="MobiDB-lite"/>
    </source>
</evidence>
<dbReference type="PaxDb" id="39947-Q6ERD1"/>